<reference evidence="2" key="2">
    <citation type="journal article" date="2023" name="Plants (Basel)">
        <title>Annotation of the Turnera subulata (Passifloraceae) Draft Genome Reveals the S-Locus Evolved after the Divergence of Turneroideae from Passifloroideae in a Stepwise Manner.</title>
        <authorList>
            <person name="Henning P.M."/>
            <person name="Roalson E.H."/>
            <person name="Mir W."/>
            <person name="McCubbin A.G."/>
            <person name="Shore J.S."/>
        </authorList>
    </citation>
    <scope>NUCLEOTIDE SEQUENCE</scope>
    <source>
        <strain evidence="2">F60SS</strain>
    </source>
</reference>
<gene>
    <name evidence="2" type="ORF">Tsubulata_016738</name>
</gene>
<dbReference type="SMART" id="SM00271">
    <property type="entry name" value="DnaJ"/>
    <property type="match status" value="1"/>
</dbReference>
<name>A0A9Q0GCE8_9ROSI</name>
<dbReference type="SUPFAM" id="SSF54928">
    <property type="entry name" value="RNA-binding domain, RBD"/>
    <property type="match status" value="1"/>
</dbReference>
<dbReference type="InterPro" id="IPR001623">
    <property type="entry name" value="DnaJ_domain"/>
</dbReference>
<dbReference type="SUPFAM" id="SSF46565">
    <property type="entry name" value="Chaperone J-domain"/>
    <property type="match status" value="1"/>
</dbReference>
<protein>
    <recommendedName>
        <fullName evidence="1">J domain-containing protein</fullName>
    </recommendedName>
</protein>
<proteinExistence type="predicted"/>
<dbReference type="InterPro" id="IPR018253">
    <property type="entry name" value="DnaJ_domain_CS"/>
</dbReference>
<dbReference type="PANTHER" id="PTHR45098:SF1">
    <property type="entry name" value="DNAJ DOMAIN CONTAINING PROTEIN, EXPRESSED"/>
    <property type="match status" value="1"/>
</dbReference>
<reference evidence="2" key="1">
    <citation type="submission" date="2022-02" db="EMBL/GenBank/DDBJ databases">
        <authorList>
            <person name="Henning P.M."/>
            <person name="McCubbin A.G."/>
            <person name="Shore J.S."/>
        </authorList>
    </citation>
    <scope>NUCLEOTIDE SEQUENCE</scope>
    <source>
        <strain evidence="2">F60SS</strain>
        <tissue evidence="2">Leaves</tissue>
    </source>
</reference>
<keyword evidence="3" id="KW-1185">Reference proteome</keyword>
<dbReference type="AlphaFoldDB" id="A0A9Q0GCE8"/>
<dbReference type="GO" id="GO:0003676">
    <property type="term" value="F:nucleic acid binding"/>
    <property type="evidence" value="ECO:0007669"/>
    <property type="project" value="InterPro"/>
</dbReference>
<feature type="domain" description="J" evidence="1">
    <location>
        <begin position="8"/>
        <end position="79"/>
    </location>
</feature>
<dbReference type="CDD" id="cd06257">
    <property type="entry name" value="DnaJ"/>
    <property type="match status" value="1"/>
</dbReference>
<dbReference type="OrthoDB" id="10250354at2759"/>
<dbReference type="PROSITE" id="PS50076">
    <property type="entry name" value="DNAJ_2"/>
    <property type="match status" value="1"/>
</dbReference>
<dbReference type="Gene3D" id="1.10.287.110">
    <property type="entry name" value="DnaJ domain"/>
    <property type="match status" value="1"/>
</dbReference>
<dbReference type="EMBL" id="JAKUCV010001510">
    <property type="protein sequence ID" value="KAJ4846099.1"/>
    <property type="molecule type" value="Genomic_DNA"/>
</dbReference>
<organism evidence="2 3">
    <name type="scientific">Turnera subulata</name>
    <dbReference type="NCBI Taxonomy" id="218843"/>
    <lineage>
        <taxon>Eukaryota</taxon>
        <taxon>Viridiplantae</taxon>
        <taxon>Streptophyta</taxon>
        <taxon>Embryophyta</taxon>
        <taxon>Tracheophyta</taxon>
        <taxon>Spermatophyta</taxon>
        <taxon>Magnoliopsida</taxon>
        <taxon>eudicotyledons</taxon>
        <taxon>Gunneridae</taxon>
        <taxon>Pentapetalae</taxon>
        <taxon>rosids</taxon>
        <taxon>fabids</taxon>
        <taxon>Malpighiales</taxon>
        <taxon>Passifloraceae</taxon>
        <taxon>Turnera</taxon>
    </lineage>
</organism>
<dbReference type="InterPro" id="IPR036869">
    <property type="entry name" value="J_dom_sf"/>
</dbReference>
<comment type="caution">
    <text evidence="2">The sequence shown here is derived from an EMBL/GenBank/DDBJ whole genome shotgun (WGS) entry which is preliminary data.</text>
</comment>
<evidence type="ECO:0000313" key="2">
    <source>
        <dbReference type="EMBL" id="KAJ4846099.1"/>
    </source>
</evidence>
<dbReference type="Pfam" id="PF00226">
    <property type="entry name" value="DnaJ"/>
    <property type="match status" value="1"/>
</dbReference>
<dbReference type="PANTHER" id="PTHR45098">
    <property type="entry name" value="DNAJ DOMAIN CONTAINING PROTEIN, EXPRESSED"/>
    <property type="match status" value="1"/>
</dbReference>
<sequence length="189" mass="21088">MRTTTGVDHYNVLGLPSGKEGAKLTLKEITRAFKLKALELHPDKRPPDDPKAKADFQKLGSSYQTLKDPAARRRFDDSLLLRHLNVDAKRMKKAAGEKKDHGADDDVHHIKHIVLEVSWVVVWSDYGEEELREFFSRFGLVQSVCMKGLCFLDMKSAKVSMVAADSAVAVAENAAINLSNPILVSRKTM</sequence>
<evidence type="ECO:0000313" key="3">
    <source>
        <dbReference type="Proteomes" id="UP001141552"/>
    </source>
</evidence>
<accession>A0A9Q0GCE8</accession>
<dbReference type="Proteomes" id="UP001141552">
    <property type="component" value="Unassembled WGS sequence"/>
</dbReference>
<evidence type="ECO:0000259" key="1">
    <source>
        <dbReference type="PROSITE" id="PS50076"/>
    </source>
</evidence>
<dbReference type="PROSITE" id="PS00636">
    <property type="entry name" value="DNAJ_1"/>
    <property type="match status" value="1"/>
</dbReference>
<dbReference type="InterPro" id="IPR035979">
    <property type="entry name" value="RBD_domain_sf"/>
</dbReference>